<dbReference type="InterPro" id="IPR020845">
    <property type="entry name" value="AMP-binding_CS"/>
</dbReference>
<gene>
    <name evidence="4" type="ORF">KTA_03350</name>
</gene>
<sequence>MKEHYPARATVPQDWLVPPELQPDFLWEQDEQTRSERNVGREAIDLWCDRGNGERPAVIRMTTGEVVTFQELKEKSDRLAGALIELGVVVGDRLALRYSSQPAAIIAAVAAWKAGAAVVPIPAQARRSEIEFYLNDSAARWAIVLNEGDLYSELAAALPQTSVRRVVIGRKAPHQDGESLEALMNEGRADLAARVCTQADDLAAVWHTGGTTGRPKATYHTHRRWLAAGRRLARTWGIQPGQVWLYGIPISNVAGLLGRFICTLQAGATLVEPENFSGVSVLQAIVAQRVTHLLAIPVTLSQLAQEVAGDRHALASVQQVYAPFLTTGAGDLYARWKELGYHLSNPLGSSIMCQWFIGPRADTTFPPFALGKPVEGYEICIVPIEGTSAEPLPAGEVGRIAARGPTGLTYWNRPELQRAEVKAGWTITDDLGRMDENGVFWFMGRLNNLVVTAGYKVVPGEVEEILQQHPQVQEVAVVGLPDPLREQVVAAFVVPKDSKGGEALAQQLQQWCKERLAPYKYPRKIFFRDQLPRDPVGKVQIQVLIQQAVDRPV</sequence>
<dbReference type="Pfam" id="PF00501">
    <property type="entry name" value="AMP-binding"/>
    <property type="match status" value="1"/>
</dbReference>
<evidence type="ECO:0000313" key="4">
    <source>
        <dbReference type="EMBL" id="BBH92136.1"/>
    </source>
</evidence>
<keyword evidence="1" id="KW-0436">Ligase</keyword>
<dbReference type="InterPro" id="IPR025110">
    <property type="entry name" value="AMP-bd_C"/>
</dbReference>
<organism evidence="4">
    <name type="scientific">Thermogemmatispora argillosa</name>
    <dbReference type="NCBI Taxonomy" id="2045280"/>
    <lineage>
        <taxon>Bacteria</taxon>
        <taxon>Bacillati</taxon>
        <taxon>Chloroflexota</taxon>
        <taxon>Ktedonobacteria</taxon>
        <taxon>Thermogemmatisporales</taxon>
        <taxon>Thermogemmatisporaceae</taxon>
        <taxon>Thermogemmatispora</taxon>
    </lineage>
</organism>
<dbReference type="PANTHER" id="PTHR43352">
    <property type="entry name" value="ACETYL-COA SYNTHETASE"/>
    <property type="match status" value="1"/>
</dbReference>
<reference evidence="4" key="1">
    <citation type="submission" date="2018-12" db="EMBL/GenBank/DDBJ databases">
        <title>Novel natural products biosynthetic potential of the class Ktedonobacteria.</title>
        <authorList>
            <person name="Zheng Y."/>
            <person name="Saitou A."/>
            <person name="Wang C.M."/>
            <person name="Toyoda A."/>
            <person name="Minakuchi Y."/>
            <person name="Sekiguchi Y."/>
            <person name="Ueda K."/>
            <person name="Takano H."/>
            <person name="Sakai Y."/>
            <person name="Yokota A."/>
            <person name="Yabe S."/>
        </authorList>
    </citation>
    <scope>NUCLEOTIDE SEQUENCE</scope>
    <source>
        <strain evidence="4">A3-2</strain>
    </source>
</reference>
<feature type="domain" description="AMP-dependent synthetase/ligase" evidence="2">
    <location>
        <begin position="51"/>
        <end position="406"/>
    </location>
</feature>
<dbReference type="Pfam" id="PF13193">
    <property type="entry name" value="AMP-binding_C"/>
    <property type="match status" value="1"/>
</dbReference>
<dbReference type="InterPro" id="IPR000873">
    <property type="entry name" value="AMP-dep_synth/lig_dom"/>
</dbReference>
<feature type="domain" description="AMP-binding enzyme C-terminal" evidence="3">
    <location>
        <begin position="461"/>
        <end position="538"/>
    </location>
</feature>
<dbReference type="PROSITE" id="PS00455">
    <property type="entry name" value="AMP_BINDING"/>
    <property type="match status" value="1"/>
</dbReference>
<dbReference type="InterPro" id="IPR042099">
    <property type="entry name" value="ANL_N_sf"/>
</dbReference>
<name>A0A455SX27_9CHLR</name>
<dbReference type="Gene3D" id="3.30.300.30">
    <property type="match status" value="1"/>
</dbReference>
<dbReference type="CDD" id="cd04433">
    <property type="entry name" value="AFD_class_I"/>
    <property type="match status" value="1"/>
</dbReference>
<dbReference type="GO" id="GO:0016878">
    <property type="term" value="F:acid-thiol ligase activity"/>
    <property type="evidence" value="ECO:0007669"/>
    <property type="project" value="TreeGrafter"/>
</dbReference>
<evidence type="ECO:0000259" key="3">
    <source>
        <dbReference type="Pfam" id="PF13193"/>
    </source>
</evidence>
<dbReference type="GO" id="GO:0044550">
    <property type="term" value="P:secondary metabolite biosynthetic process"/>
    <property type="evidence" value="ECO:0007669"/>
    <property type="project" value="TreeGrafter"/>
</dbReference>
<evidence type="ECO:0000259" key="2">
    <source>
        <dbReference type="Pfam" id="PF00501"/>
    </source>
</evidence>
<protein>
    <submittedName>
        <fullName evidence="4">Acetyl-CoA synthetase</fullName>
    </submittedName>
</protein>
<accession>A0A455SX27</accession>
<dbReference type="PANTHER" id="PTHR43352:SF1">
    <property type="entry name" value="ANTHRANILATE--COA LIGASE"/>
    <property type="match status" value="1"/>
</dbReference>
<evidence type="ECO:0000256" key="1">
    <source>
        <dbReference type="ARBA" id="ARBA00022598"/>
    </source>
</evidence>
<dbReference type="Gene3D" id="3.40.50.12780">
    <property type="entry name" value="N-terminal domain of ligase-like"/>
    <property type="match status" value="1"/>
</dbReference>
<dbReference type="SUPFAM" id="SSF56801">
    <property type="entry name" value="Acetyl-CoA synthetase-like"/>
    <property type="match status" value="1"/>
</dbReference>
<dbReference type="InterPro" id="IPR045851">
    <property type="entry name" value="AMP-bd_C_sf"/>
</dbReference>
<dbReference type="EMBL" id="AP019377">
    <property type="protein sequence ID" value="BBH92136.1"/>
    <property type="molecule type" value="Genomic_DNA"/>
</dbReference>
<dbReference type="AlphaFoldDB" id="A0A455SX27"/>
<proteinExistence type="predicted"/>